<sequence length="76" mass="8885">MTRDQVKEVIERVLTWPRERQEDAVQMLLALEAREGELYHPNDDEWAAIEEGFAQAKRREAVSADEIAVLFKQRDS</sequence>
<accession>A0A0R3LNN6</accession>
<evidence type="ECO:0000313" key="2">
    <source>
        <dbReference type="Proteomes" id="UP000051913"/>
    </source>
</evidence>
<protein>
    <submittedName>
        <fullName evidence="1">Uncharacterized protein</fullName>
    </submittedName>
</protein>
<dbReference type="Proteomes" id="UP000051913">
    <property type="component" value="Unassembled WGS sequence"/>
</dbReference>
<dbReference type="EMBL" id="LLXX01000077">
    <property type="protein sequence ID" value="KRR08505.1"/>
    <property type="molecule type" value="Genomic_DNA"/>
</dbReference>
<dbReference type="STRING" id="1518501.CQ10_13315"/>
<organism evidence="1 2">
    <name type="scientific">Bradyrhizobium valentinum</name>
    <dbReference type="NCBI Taxonomy" id="1518501"/>
    <lineage>
        <taxon>Bacteria</taxon>
        <taxon>Pseudomonadati</taxon>
        <taxon>Pseudomonadota</taxon>
        <taxon>Alphaproteobacteria</taxon>
        <taxon>Hyphomicrobiales</taxon>
        <taxon>Nitrobacteraceae</taxon>
        <taxon>Bradyrhizobium</taxon>
    </lineage>
</organism>
<gene>
    <name evidence="1" type="ORF">CP49_24765</name>
</gene>
<name>A0A0R3LNN6_9BRAD</name>
<comment type="caution">
    <text evidence="1">The sequence shown here is derived from an EMBL/GenBank/DDBJ whole genome shotgun (WGS) entry which is preliminary data.</text>
</comment>
<reference evidence="1 2" key="1">
    <citation type="submission" date="2014-03" db="EMBL/GenBank/DDBJ databases">
        <title>Bradyrhizobium valentinum sp. nov., isolated from effective nodules of Lupinus mariae-josephae, a lupine endemic of basic-lime soils in Eastern Spain.</title>
        <authorList>
            <person name="Duran D."/>
            <person name="Rey L."/>
            <person name="Navarro A."/>
            <person name="Busquets A."/>
            <person name="Imperial J."/>
            <person name="Ruiz-Argueso T."/>
        </authorList>
    </citation>
    <scope>NUCLEOTIDE SEQUENCE [LARGE SCALE GENOMIC DNA]</scope>
    <source>
        <strain evidence="1 2">LmjM3</strain>
    </source>
</reference>
<evidence type="ECO:0000313" key="1">
    <source>
        <dbReference type="EMBL" id="KRR08505.1"/>
    </source>
</evidence>
<keyword evidence="2" id="KW-1185">Reference proteome</keyword>
<dbReference type="AlphaFoldDB" id="A0A0R3LNN6"/>
<proteinExistence type="predicted"/>